<organism evidence="3 4">
    <name type="scientific">Gambusia affinis</name>
    <name type="common">Western mosquitofish</name>
    <name type="synonym">Heterandria affinis</name>
    <dbReference type="NCBI Taxonomy" id="33528"/>
    <lineage>
        <taxon>Eukaryota</taxon>
        <taxon>Metazoa</taxon>
        <taxon>Chordata</taxon>
        <taxon>Craniata</taxon>
        <taxon>Vertebrata</taxon>
        <taxon>Euteleostomi</taxon>
        <taxon>Actinopterygii</taxon>
        <taxon>Neopterygii</taxon>
        <taxon>Teleostei</taxon>
        <taxon>Neoteleostei</taxon>
        <taxon>Acanthomorphata</taxon>
        <taxon>Ovalentaria</taxon>
        <taxon>Atherinomorphae</taxon>
        <taxon>Cyprinodontiformes</taxon>
        <taxon>Poeciliidae</taxon>
        <taxon>Poeciliinae</taxon>
        <taxon>Gambusia</taxon>
    </lineage>
</organism>
<gene>
    <name evidence="3" type="ORF">CCH79_00017984</name>
</gene>
<comment type="caution">
    <text evidence="3">The sequence shown here is derived from an EMBL/GenBank/DDBJ whole genome shotgun (WGS) entry which is preliminary data.</text>
</comment>
<reference evidence="3 4" key="1">
    <citation type="journal article" date="2018" name="G3 (Bethesda)">
        <title>A High-Quality Reference Genome for the Invasive Mosquitofish Gambusia affinis Using a Chicago Library.</title>
        <authorList>
            <person name="Hoffberg S.L."/>
            <person name="Troendle N.J."/>
            <person name="Glenn T.C."/>
            <person name="Mahmud O."/>
            <person name="Louha S."/>
            <person name="Chalopin D."/>
            <person name="Bennetzen J.L."/>
            <person name="Mauricio R."/>
        </authorList>
    </citation>
    <scope>NUCLEOTIDE SEQUENCE [LARGE SCALE GENOMIC DNA]</scope>
    <source>
        <strain evidence="3">NE01/NJP1002.9</strain>
        <tissue evidence="3">Muscle</tissue>
    </source>
</reference>
<evidence type="ECO:0000313" key="3">
    <source>
        <dbReference type="EMBL" id="PWA28514.1"/>
    </source>
</evidence>
<dbReference type="Proteomes" id="UP000250572">
    <property type="component" value="Unassembled WGS sequence"/>
</dbReference>
<feature type="domain" description="Syntaxin N-terminal" evidence="2">
    <location>
        <begin position="415"/>
        <end position="455"/>
    </location>
</feature>
<dbReference type="InterPro" id="IPR006011">
    <property type="entry name" value="Syntaxin_N"/>
</dbReference>
<proteinExistence type="predicted"/>
<dbReference type="GO" id="GO:0016020">
    <property type="term" value="C:membrane"/>
    <property type="evidence" value="ECO:0007669"/>
    <property type="project" value="InterPro"/>
</dbReference>
<dbReference type="EMBL" id="NHOQ01000823">
    <property type="protein sequence ID" value="PWA28514.1"/>
    <property type="molecule type" value="Genomic_DNA"/>
</dbReference>
<dbReference type="Pfam" id="PF14523">
    <property type="entry name" value="Syntaxin_2"/>
    <property type="match status" value="1"/>
</dbReference>
<evidence type="ECO:0000259" key="2">
    <source>
        <dbReference type="Pfam" id="PF14523"/>
    </source>
</evidence>
<evidence type="ECO:0000256" key="1">
    <source>
        <dbReference type="SAM" id="MobiDB-lite"/>
    </source>
</evidence>
<sequence>MPALKDRLWGPLEAGLVKPSARSWDLAPVQVGCVWDANCAVEDDGSIQAREVVTTHISSQSCAVSGKKGAAEIAQGQTDGGSKARRTKFSEVGQDRGQEGQLDRREETDSWGDTGGCELQLQSFSSDHMDGWPSYKNDLKTPGVPERGEQMLSKHWDNSLFGQWESVKLSFLASLFTVVCASSLSFIYLVLPVSSPGFHLAVLPGYQDIGMLKPNSTERGGEREEARMRGMGGLKRAFLLKVVFKVRQCKQNDLRSEQEHVTLQVCDSVLLEPESIPPILCGGMDRTLLHSCPRGTAGLLSKVVKRLMVTLEVLQRSGGSGAQYPILPEKPPQGSPRDTVELLLQVHKTHVYWLGELPCTLQDPAEADTPPNIRMSYGSIDGGSFGSRNPFGGPTRQGYQPVATQVSPSELQDVFQEASSNIFQINGNVVILEKNLQSLGTSRDTTDLRQSLMQIPLDASPEPHTFPCSQLLPASLITTSPTPREKHMADTQEKHTTRVAN</sequence>
<name>A0A315VY60_GAMAF</name>
<evidence type="ECO:0000313" key="4">
    <source>
        <dbReference type="Proteomes" id="UP000250572"/>
    </source>
</evidence>
<protein>
    <recommendedName>
        <fullName evidence="2">Syntaxin N-terminal domain-containing protein</fullName>
    </recommendedName>
</protein>
<accession>A0A315VY60</accession>
<dbReference type="STRING" id="33528.ENSGAFP00000022313"/>
<feature type="compositionally biased region" description="Basic and acidic residues" evidence="1">
    <location>
        <begin position="483"/>
        <end position="501"/>
    </location>
</feature>
<feature type="region of interest" description="Disordered" evidence="1">
    <location>
        <begin position="478"/>
        <end position="501"/>
    </location>
</feature>
<feature type="compositionally biased region" description="Basic and acidic residues" evidence="1">
    <location>
        <begin position="93"/>
        <end position="108"/>
    </location>
</feature>
<dbReference type="Gene3D" id="1.20.58.70">
    <property type="match status" value="1"/>
</dbReference>
<dbReference type="AlphaFoldDB" id="A0A315VY60"/>
<keyword evidence="4" id="KW-1185">Reference proteome</keyword>
<feature type="region of interest" description="Disordered" evidence="1">
    <location>
        <begin position="73"/>
        <end position="114"/>
    </location>
</feature>